<dbReference type="AlphaFoldDB" id="Q21TX5"/>
<keyword evidence="3" id="KW-1185">Reference proteome</keyword>
<evidence type="ECO:0000313" key="2">
    <source>
        <dbReference type="EMBL" id="ABD70778.1"/>
    </source>
</evidence>
<evidence type="ECO:0000313" key="3">
    <source>
        <dbReference type="Proteomes" id="UP000008332"/>
    </source>
</evidence>
<keyword evidence="1" id="KW-0472">Membrane</keyword>
<keyword evidence="1" id="KW-1133">Transmembrane helix</keyword>
<organism evidence="2 3">
    <name type="scientific">Albidiferax ferrireducens (strain ATCC BAA-621 / DSM 15236 / T118)</name>
    <name type="common">Rhodoferax ferrireducens</name>
    <dbReference type="NCBI Taxonomy" id="338969"/>
    <lineage>
        <taxon>Bacteria</taxon>
        <taxon>Pseudomonadati</taxon>
        <taxon>Pseudomonadota</taxon>
        <taxon>Betaproteobacteria</taxon>
        <taxon>Burkholderiales</taxon>
        <taxon>Comamonadaceae</taxon>
        <taxon>Rhodoferax</taxon>
    </lineage>
</organism>
<dbReference type="HOGENOM" id="CLU_2603695_0_0_4"/>
<proteinExistence type="predicted"/>
<feature type="transmembrane region" description="Helical" evidence="1">
    <location>
        <begin position="50"/>
        <end position="69"/>
    </location>
</feature>
<keyword evidence="1" id="KW-0812">Transmembrane</keyword>
<name>Q21TX5_ALBFT</name>
<feature type="transmembrane region" description="Helical" evidence="1">
    <location>
        <begin position="12"/>
        <end position="30"/>
    </location>
</feature>
<gene>
    <name evidence="2" type="ordered locus">Rfer_3068</name>
</gene>
<evidence type="ECO:0000256" key="1">
    <source>
        <dbReference type="SAM" id="Phobius"/>
    </source>
</evidence>
<dbReference type="EMBL" id="CP000267">
    <property type="protein sequence ID" value="ABD70778.1"/>
    <property type="molecule type" value="Genomic_DNA"/>
</dbReference>
<dbReference type="Proteomes" id="UP000008332">
    <property type="component" value="Chromosome"/>
</dbReference>
<protein>
    <submittedName>
        <fullName evidence="2">Uncharacterized protein</fullName>
    </submittedName>
</protein>
<reference evidence="3" key="1">
    <citation type="submission" date="2006-02" db="EMBL/GenBank/DDBJ databases">
        <title>Complete sequence of chromosome of Rhodoferax ferrireducens DSM 15236.</title>
        <authorList>
            <person name="Copeland A."/>
            <person name="Lucas S."/>
            <person name="Lapidus A."/>
            <person name="Barry K."/>
            <person name="Detter J.C."/>
            <person name="Glavina del Rio T."/>
            <person name="Hammon N."/>
            <person name="Israni S."/>
            <person name="Pitluck S."/>
            <person name="Brettin T."/>
            <person name="Bruce D."/>
            <person name="Han C."/>
            <person name="Tapia R."/>
            <person name="Gilna P."/>
            <person name="Kiss H."/>
            <person name="Schmutz J."/>
            <person name="Larimer F."/>
            <person name="Land M."/>
            <person name="Kyrpides N."/>
            <person name="Ivanova N."/>
            <person name="Richardson P."/>
        </authorList>
    </citation>
    <scope>NUCLEOTIDE SEQUENCE [LARGE SCALE GENOMIC DNA]</scope>
    <source>
        <strain evidence="3">ATCC BAA-621 / DSM 15236 / T118</strain>
    </source>
</reference>
<dbReference type="KEGG" id="rfr:Rfer_3068"/>
<accession>Q21TX5</accession>
<sequence length="79" mass="8929">MHRETRPERLARGLLGGGFWLILKCGVRMVSMRQVLRVWGLVWRGFEWCFGAGAGGLFAGAEAAIRWIWPRPGAGERLF</sequence>